<dbReference type="EMBL" id="SRID01000341">
    <property type="protein sequence ID" value="TGA95177.1"/>
    <property type="molecule type" value="Genomic_DNA"/>
</dbReference>
<sequence>MAGPVERAAVQPRDGPSSPRGSGTEAQARDTPHVPDPGRGRRGPTSPLDRGRGCDTRTHTHIRGNQDMKTYSGLPDGDERGLVDASAAVRRQSTRRSGPDTPSAFTASRTNNRSSAPGPARPGNRSSASQTRTSHGRPATRAESGGLPEARHLEVGPVRLSLLDPPAPPAVVRMEGPPEVWHLVCAAQGPLEIGGDGHAIRLEPGKVVLWEPCESLSVAALPDGVPARATVLHLPGAALPLPGEVLRAVSGRPASTGSGPAALLAGFLDRLAVHAPYVEAEHTRWLGTAAVNLATAFLQSEAGPRESAPAQSAASRRDRLLGDIKAYIERHLADADLTPTAIAAANHISLRYLHHLFQRDQRTVGGFLRERRLAHCRADLSDPALSARSVGEIARRRGFRDPAVFSRMFKSAYGVAPGAFREQRLRG</sequence>
<dbReference type="Pfam" id="PF12833">
    <property type="entry name" value="HTH_18"/>
    <property type="match status" value="1"/>
</dbReference>
<feature type="domain" description="HTH araC/xylS-type" evidence="5">
    <location>
        <begin position="322"/>
        <end position="423"/>
    </location>
</feature>
<evidence type="ECO:0000256" key="4">
    <source>
        <dbReference type="SAM" id="MobiDB-lite"/>
    </source>
</evidence>
<dbReference type="PANTHER" id="PTHR43280">
    <property type="entry name" value="ARAC-FAMILY TRANSCRIPTIONAL REGULATOR"/>
    <property type="match status" value="1"/>
</dbReference>
<organism evidence="6 7">
    <name type="scientific">Streptomyces palmae</name>
    <dbReference type="NCBI Taxonomy" id="1701085"/>
    <lineage>
        <taxon>Bacteria</taxon>
        <taxon>Bacillati</taxon>
        <taxon>Actinomycetota</taxon>
        <taxon>Actinomycetes</taxon>
        <taxon>Kitasatosporales</taxon>
        <taxon>Streptomycetaceae</taxon>
        <taxon>Streptomyces</taxon>
    </lineage>
</organism>
<feature type="compositionally biased region" description="Basic and acidic residues" evidence="4">
    <location>
        <begin position="27"/>
        <end position="39"/>
    </location>
</feature>
<keyword evidence="2" id="KW-0238">DNA-binding</keyword>
<evidence type="ECO:0000256" key="3">
    <source>
        <dbReference type="ARBA" id="ARBA00023163"/>
    </source>
</evidence>
<feature type="compositionally biased region" description="Polar residues" evidence="4">
    <location>
        <begin position="103"/>
        <end position="115"/>
    </location>
</feature>
<dbReference type="SUPFAM" id="SSF46689">
    <property type="entry name" value="Homeodomain-like"/>
    <property type="match status" value="1"/>
</dbReference>
<comment type="caution">
    <text evidence="6">The sequence shown here is derived from an EMBL/GenBank/DDBJ whole genome shotgun (WGS) entry which is preliminary data.</text>
</comment>
<gene>
    <name evidence="6" type="ORF">E4099_26015</name>
</gene>
<reference evidence="6 7" key="1">
    <citation type="submission" date="2019-03" db="EMBL/GenBank/DDBJ databases">
        <authorList>
            <person name="Gonzalez-Pimentel J.L."/>
        </authorList>
    </citation>
    <scope>NUCLEOTIDE SEQUENCE [LARGE SCALE GENOMIC DNA]</scope>
    <source>
        <strain evidence="6 7">JCM 31289</strain>
    </source>
</reference>
<dbReference type="InterPro" id="IPR018060">
    <property type="entry name" value="HTH_AraC"/>
</dbReference>
<protein>
    <submittedName>
        <fullName evidence="6">AraC family transcriptional regulator</fullName>
    </submittedName>
</protein>
<dbReference type="PROSITE" id="PS01124">
    <property type="entry name" value="HTH_ARAC_FAMILY_2"/>
    <property type="match status" value="1"/>
</dbReference>
<dbReference type="AlphaFoldDB" id="A0A4Z0GJ60"/>
<dbReference type="GO" id="GO:0003700">
    <property type="term" value="F:DNA-binding transcription factor activity"/>
    <property type="evidence" value="ECO:0007669"/>
    <property type="project" value="InterPro"/>
</dbReference>
<evidence type="ECO:0000256" key="1">
    <source>
        <dbReference type="ARBA" id="ARBA00023015"/>
    </source>
</evidence>
<accession>A0A4Z0GJ60</accession>
<name>A0A4Z0GJ60_9ACTN</name>
<dbReference type="PRINTS" id="PR00032">
    <property type="entry name" value="HTHARAC"/>
</dbReference>
<keyword evidence="1" id="KW-0805">Transcription regulation</keyword>
<feature type="compositionally biased region" description="Polar residues" evidence="4">
    <location>
        <begin position="124"/>
        <end position="133"/>
    </location>
</feature>
<feature type="compositionally biased region" description="Basic and acidic residues" evidence="4">
    <location>
        <begin position="49"/>
        <end position="58"/>
    </location>
</feature>
<dbReference type="InterPro" id="IPR035418">
    <property type="entry name" value="AraC-bd_2"/>
</dbReference>
<keyword evidence="3" id="KW-0804">Transcription</keyword>
<dbReference type="InterPro" id="IPR020449">
    <property type="entry name" value="Tscrpt_reg_AraC-type_HTH"/>
</dbReference>
<dbReference type="Proteomes" id="UP000297948">
    <property type="component" value="Unassembled WGS sequence"/>
</dbReference>
<dbReference type="PANTHER" id="PTHR43280:SF31">
    <property type="entry name" value="TRANSCRIPTIONAL REGULATORY PROTEIN"/>
    <property type="match status" value="1"/>
</dbReference>
<dbReference type="GO" id="GO:0043565">
    <property type="term" value="F:sequence-specific DNA binding"/>
    <property type="evidence" value="ECO:0007669"/>
    <property type="project" value="InterPro"/>
</dbReference>
<dbReference type="Pfam" id="PF14525">
    <property type="entry name" value="AraC_binding_2"/>
    <property type="match status" value="1"/>
</dbReference>
<keyword evidence="7" id="KW-1185">Reference proteome</keyword>
<dbReference type="OrthoDB" id="9799345at2"/>
<dbReference type="Gene3D" id="1.10.10.60">
    <property type="entry name" value="Homeodomain-like"/>
    <property type="match status" value="1"/>
</dbReference>
<dbReference type="InterPro" id="IPR009057">
    <property type="entry name" value="Homeodomain-like_sf"/>
</dbReference>
<evidence type="ECO:0000313" key="6">
    <source>
        <dbReference type="EMBL" id="TGA95177.1"/>
    </source>
</evidence>
<feature type="region of interest" description="Disordered" evidence="4">
    <location>
        <begin position="1"/>
        <end position="151"/>
    </location>
</feature>
<dbReference type="SMART" id="SM00342">
    <property type="entry name" value="HTH_ARAC"/>
    <property type="match status" value="1"/>
</dbReference>
<evidence type="ECO:0000313" key="7">
    <source>
        <dbReference type="Proteomes" id="UP000297948"/>
    </source>
</evidence>
<evidence type="ECO:0000259" key="5">
    <source>
        <dbReference type="PROSITE" id="PS01124"/>
    </source>
</evidence>
<proteinExistence type="predicted"/>
<evidence type="ECO:0000256" key="2">
    <source>
        <dbReference type="ARBA" id="ARBA00023125"/>
    </source>
</evidence>